<evidence type="ECO:0000256" key="3">
    <source>
        <dbReference type="ARBA" id="ARBA00022525"/>
    </source>
</evidence>
<dbReference type="PANTHER" id="PTHR10740:SF11">
    <property type="entry name" value="PROEPIREGULIN"/>
    <property type="match status" value="1"/>
</dbReference>
<sequence length="190" mass="21447">MNQLSIRVDRSSVGVRRADKSSIDTGGISSCSSFQLKQGGLHLFQTVVGTTVIPLCGGNQTNCTTALVRTEKSPRLAPVRITGCKSGMESYCFNGECMYLVELDQHSCRCKTGYIGYRCAHSSLEPVHQPLSNEYLALTILLVLLFFIAISVAIYYYYRWYQNKKRRLTTSRNYQEVARDNEKDNKLLHV</sequence>
<evidence type="ECO:0000256" key="2">
    <source>
        <dbReference type="ARBA" id="ARBA00004613"/>
    </source>
</evidence>
<evidence type="ECO:0000256" key="12">
    <source>
        <dbReference type="PROSITE-ProRule" id="PRU00076"/>
    </source>
</evidence>
<keyword evidence="9 13" id="KW-0472">Membrane</keyword>
<dbReference type="PANTHER" id="PTHR10740">
    <property type="entry name" value="TRANSFORMING GROWTH FACTOR ALPHA"/>
    <property type="match status" value="1"/>
</dbReference>
<dbReference type="PROSITE" id="PS01186">
    <property type="entry name" value="EGF_2"/>
    <property type="match status" value="1"/>
</dbReference>
<comment type="caution">
    <text evidence="12">Lacks conserved residue(s) required for the propagation of feature annotation.</text>
</comment>
<reference evidence="15 16" key="1">
    <citation type="journal article" date="2022" name="Gigascience">
        <title>A chromosome-level genome assembly and annotation of the desert horned lizard, Phrynosoma platyrhinos, provides insight into chromosomal rearrangements among reptiles.</title>
        <authorList>
            <person name="Koochekian N."/>
            <person name="Ascanio A."/>
            <person name="Farleigh K."/>
            <person name="Card D.C."/>
            <person name="Schield D.R."/>
            <person name="Castoe T.A."/>
            <person name="Jezkova T."/>
        </authorList>
    </citation>
    <scope>NUCLEOTIDE SEQUENCE [LARGE SCALE GENOMIC DNA]</scope>
    <source>
        <strain evidence="15">NK-2021</strain>
    </source>
</reference>
<comment type="caution">
    <text evidence="15">The sequence shown here is derived from an EMBL/GenBank/DDBJ whole genome shotgun (WGS) entry which is preliminary data.</text>
</comment>
<keyword evidence="8" id="KW-0339">Growth factor</keyword>
<dbReference type="EMBL" id="JAIPUX010000521">
    <property type="protein sequence ID" value="KAH0627040.1"/>
    <property type="molecule type" value="Genomic_DNA"/>
</dbReference>
<evidence type="ECO:0000256" key="5">
    <source>
        <dbReference type="ARBA" id="ARBA00022692"/>
    </source>
</evidence>
<evidence type="ECO:0000256" key="4">
    <source>
        <dbReference type="ARBA" id="ARBA00022536"/>
    </source>
</evidence>
<comment type="subcellular location">
    <subcellularLocation>
        <location evidence="1">Membrane</location>
        <topology evidence="1">Single-pass type I membrane protein</topology>
    </subcellularLocation>
    <subcellularLocation>
        <location evidence="2">Secreted</location>
    </subcellularLocation>
</comment>
<evidence type="ECO:0000256" key="1">
    <source>
        <dbReference type="ARBA" id="ARBA00004479"/>
    </source>
</evidence>
<dbReference type="Proteomes" id="UP000826234">
    <property type="component" value="Unassembled WGS sequence"/>
</dbReference>
<name>A0ABQ7TBC9_PHRPL</name>
<keyword evidence="11" id="KW-0325">Glycoprotein</keyword>
<feature type="transmembrane region" description="Helical" evidence="13">
    <location>
        <begin position="135"/>
        <end position="158"/>
    </location>
</feature>
<dbReference type="Gene3D" id="2.10.25.10">
    <property type="entry name" value="Laminin"/>
    <property type="match status" value="1"/>
</dbReference>
<dbReference type="InterPro" id="IPR000742">
    <property type="entry name" value="EGF"/>
</dbReference>
<evidence type="ECO:0000259" key="14">
    <source>
        <dbReference type="PROSITE" id="PS50026"/>
    </source>
</evidence>
<feature type="disulfide bond" evidence="12">
    <location>
        <begin position="110"/>
        <end position="119"/>
    </location>
</feature>
<keyword evidence="10 12" id="KW-1015">Disulfide bond</keyword>
<evidence type="ECO:0000256" key="6">
    <source>
        <dbReference type="ARBA" id="ARBA00022729"/>
    </source>
</evidence>
<dbReference type="SUPFAM" id="SSF57196">
    <property type="entry name" value="EGF/Laminin"/>
    <property type="match status" value="1"/>
</dbReference>
<proteinExistence type="predicted"/>
<organism evidence="15 16">
    <name type="scientific">Phrynosoma platyrhinos</name>
    <name type="common">Desert horned lizard</name>
    <dbReference type="NCBI Taxonomy" id="52577"/>
    <lineage>
        <taxon>Eukaryota</taxon>
        <taxon>Metazoa</taxon>
        <taxon>Chordata</taxon>
        <taxon>Craniata</taxon>
        <taxon>Vertebrata</taxon>
        <taxon>Euteleostomi</taxon>
        <taxon>Lepidosauria</taxon>
        <taxon>Squamata</taxon>
        <taxon>Bifurcata</taxon>
        <taxon>Unidentata</taxon>
        <taxon>Episquamata</taxon>
        <taxon>Toxicofera</taxon>
        <taxon>Iguania</taxon>
        <taxon>Phrynosomatidae</taxon>
        <taxon>Phrynosomatinae</taxon>
        <taxon>Phrynosoma</taxon>
    </lineage>
</organism>
<evidence type="ECO:0000313" key="15">
    <source>
        <dbReference type="EMBL" id="KAH0627040.1"/>
    </source>
</evidence>
<evidence type="ECO:0000256" key="13">
    <source>
        <dbReference type="SAM" id="Phobius"/>
    </source>
</evidence>
<evidence type="ECO:0000256" key="11">
    <source>
        <dbReference type="ARBA" id="ARBA00023180"/>
    </source>
</evidence>
<evidence type="ECO:0000256" key="9">
    <source>
        <dbReference type="ARBA" id="ARBA00023136"/>
    </source>
</evidence>
<dbReference type="PRINTS" id="PR00009">
    <property type="entry name" value="EGFTGF"/>
</dbReference>
<keyword evidence="3" id="KW-0964">Secreted</keyword>
<keyword evidence="7 13" id="KW-1133">Transmembrane helix</keyword>
<evidence type="ECO:0000256" key="10">
    <source>
        <dbReference type="ARBA" id="ARBA00023157"/>
    </source>
</evidence>
<accession>A0ABQ7TBC9</accession>
<keyword evidence="4 12" id="KW-0245">EGF-like domain</keyword>
<protein>
    <recommendedName>
        <fullName evidence="14">EGF-like domain-containing protein</fullName>
    </recommendedName>
</protein>
<keyword evidence="5 13" id="KW-0812">Transmembrane</keyword>
<keyword evidence="16" id="KW-1185">Reference proteome</keyword>
<dbReference type="PROSITE" id="PS00022">
    <property type="entry name" value="EGF_1"/>
    <property type="match status" value="1"/>
</dbReference>
<keyword evidence="6" id="KW-0732">Signal</keyword>
<gene>
    <name evidence="15" type="ORF">JD844_002406</name>
</gene>
<evidence type="ECO:0000313" key="16">
    <source>
        <dbReference type="Proteomes" id="UP000826234"/>
    </source>
</evidence>
<evidence type="ECO:0000256" key="8">
    <source>
        <dbReference type="ARBA" id="ARBA00023030"/>
    </source>
</evidence>
<feature type="domain" description="EGF-like" evidence="14">
    <location>
        <begin position="80"/>
        <end position="120"/>
    </location>
</feature>
<dbReference type="PROSITE" id="PS50026">
    <property type="entry name" value="EGF_3"/>
    <property type="match status" value="1"/>
</dbReference>
<evidence type="ECO:0000256" key="7">
    <source>
        <dbReference type="ARBA" id="ARBA00022989"/>
    </source>
</evidence>